<evidence type="ECO:0000313" key="2">
    <source>
        <dbReference type="Proteomes" id="UP000276133"/>
    </source>
</evidence>
<keyword evidence="2" id="KW-1185">Reference proteome</keyword>
<accession>A0A3M7S1J8</accession>
<dbReference type="AlphaFoldDB" id="A0A3M7S1J8"/>
<reference evidence="1 2" key="1">
    <citation type="journal article" date="2018" name="Sci. Rep.">
        <title>Genomic signatures of local adaptation to the degree of environmental predictability in rotifers.</title>
        <authorList>
            <person name="Franch-Gras L."/>
            <person name="Hahn C."/>
            <person name="Garcia-Roger E.M."/>
            <person name="Carmona M.J."/>
            <person name="Serra M."/>
            <person name="Gomez A."/>
        </authorList>
    </citation>
    <scope>NUCLEOTIDE SEQUENCE [LARGE SCALE GENOMIC DNA]</scope>
    <source>
        <strain evidence="1">HYR1</strain>
    </source>
</reference>
<gene>
    <name evidence="1" type="ORF">BpHYR1_028914</name>
</gene>
<protein>
    <submittedName>
        <fullName evidence="1">Uncharacterized protein</fullName>
    </submittedName>
</protein>
<dbReference type="Proteomes" id="UP000276133">
    <property type="component" value="Unassembled WGS sequence"/>
</dbReference>
<proteinExistence type="predicted"/>
<comment type="caution">
    <text evidence="1">The sequence shown here is derived from an EMBL/GenBank/DDBJ whole genome shotgun (WGS) entry which is preliminary data.</text>
</comment>
<dbReference type="EMBL" id="REGN01002175">
    <property type="protein sequence ID" value="RNA29693.1"/>
    <property type="molecule type" value="Genomic_DNA"/>
</dbReference>
<name>A0A3M7S1J8_BRAPC</name>
<evidence type="ECO:0000313" key="1">
    <source>
        <dbReference type="EMBL" id="RNA29693.1"/>
    </source>
</evidence>
<sequence>MNKYLTKHYEILDSIKDSLKIRRSINATFILLFISIIDKYVDYGLHLLFQHTLLPKILIQNRHR</sequence>
<organism evidence="1 2">
    <name type="scientific">Brachionus plicatilis</name>
    <name type="common">Marine rotifer</name>
    <name type="synonym">Brachionus muelleri</name>
    <dbReference type="NCBI Taxonomy" id="10195"/>
    <lineage>
        <taxon>Eukaryota</taxon>
        <taxon>Metazoa</taxon>
        <taxon>Spiralia</taxon>
        <taxon>Gnathifera</taxon>
        <taxon>Rotifera</taxon>
        <taxon>Eurotatoria</taxon>
        <taxon>Monogononta</taxon>
        <taxon>Pseudotrocha</taxon>
        <taxon>Ploima</taxon>
        <taxon>Brachionidae</taxon>
        <taxon>Brachionus</taxon>
    </lineage>
</organism>